<gene>
    <name evidence="3" type="ORF">IAD51_03255</name>
</gene>
<evidence type="ECO:0000313" key="3">
    <source>
        <dbReference type="EMBL" id="HIU21244.1"/>
    </source>
</evidence>
<protein>
    <submittedName>
        <fullName evidence="3">DegV family protein</fullName>
    </submittedName>
</protein>
<dbReference type="SUPFAM" id="SSF82549">
    <property type="entry name" value="DAK1/DegV-like"/>
    <property type="match status" value="1"/>
</dbReference>
<evidence type="ECO:0000256" key="1">
    <source>
        <dbReference type="ARBA" id="ARBA00003238"/>
    </source>
</evidence>
<evidence type="ECO:0000313" key="4">
    <source>
        <dbReference type="Proteomes" id="UP000824088"/>
    </source>
</evidence>
<dbReference type="NCBIfam" id="TIGR00762">
    <property type="entry name" value="DegV"/>
    <property type="match status" value="1"/>
</dbReference>
<reference evidence="3" key="1">
    <citation type="submission" date="2020-10" db="EMBL/GenBank/DDBJ databases">
        <authorList>
            <person name="Gilroy R."/>
        </authorList>
    </citation>
    <scope>NUCLEOTIDE SEQUENCE</scope>
    <source>
        <strain evidence="3">1063</strain>
    </source>
</reference>
<dbReference type="EMBL" id="DVMN01000057">
    <property type="protein sequence ID" value="HIU21244.1"/>
    <property type="molecule type" value="Genomic_DNA"/>
</dbReference>
<comment type="caution">
    <text evidence="3">The sequence shown here is derived from an EMBL/GenBank/DDBJ whole genome shotgun (WGS) entry which is preliminary data.</text>
</comment>
<keyword evidence="2" id="KW-0446">Lipid-binding</keyword>
<name>A0A9D1HRM0_9FIRM</name>
<dbReference type="AlphaFoldDB" id="A0A9D1HRM0"/>
<dbReference type="Gene3D" id="3.40.50.10170">
    <property type="match status" value="1"/>
</dbReference>
<dbReference type="PANTHER" id="PTHR33434:SF3">
    <property type="entry name" value="DEGV DOMAIN-CONTAINING PROTEIN YITS"/>
    <property type="match status" value="1"/>
</dbReference>
<dbReference type="Gene3D" id="3.30.1180.10">
    <property type="match status" value="1"/>
</dbReference>
<dbReference type="InterPro" id="IPR050270">
    <property type="entry name" value="DegV_domain_contain"/>
</dbReference>
<dbReference type="Proteomes" id="UP000824088">
    <property type="component" value="Unassembled WGS sequence"/>
</dbReference>
<evidence type="ECO:0000256" key="2">
    <source>
        <dbReference type="ARBA" id="ARBA00023121"/>
    </source>
</evidence>
<comment type="function">
    <text evidence="1">May bind long-chain fatty acids, such as palmitate, and may play a role in lipid transport or fatty acid metabolism.</text>
</comment>
<dbReference type="Pfam" id="PF02645">
    <property type="entry name" value="DegV"/>
    <property type="match status" value="1"/>
</dbReference>
<dbReference type="InterPro" id="IPR043168">
    <property type="entry name" value="DegV_C"/>
</dbReference>
<accession>A0A9D1HRM0</accession>
<organism evidence="3 4">
    <name type="scientific">Candidatus Limadaptatus stercorigallinarum</name>
    <dbReference type="NCBI Taxonomy" id="2840845"/>
    <lineage>
        <taxon>Bacteria</taxon>
        <taxon>Bacillati</taxon>
        <taxon>Bacillota</taxon>
        <taxon>Clostridia</taxon>
        <taxon>Eubacteriales</taxon>
        <taxon>Candidatus Limadaptatus</taxon>
    </lineage>
</organism>
<sequence>MRKFAITTDLAADMPEGFFSGHGVDVIPMPFSVDGNEYFDEGLPSFPEFYGRMRDGATANTSQTSAYAAIHTFEKHLAAGEDVLHISFSSGMSGSFENISRAAEELLVKYRDGRIRVLDSLSGSGGQGLMVYRALRLREKGLSLEETADALEAERMNYHHFFIVEDLNTLYRGGRLSRLEAAVGTVLGIKPLLELNHYGKIMPLLKVMGKKKALSAITEQVAKFYKPELNDFILVEHGDDIANAEVLANKIKAVLPEAKIEFCNVGYPVGAHAGPGALAVFFIGAERPRFINVPIPGLKTAK</sequence>
<reference evidence="3" key="2">
    <citation type="journal article" date="2021" name="PeerJ">
        <title>Extensive microbial diversity within the chicken gut microbiome revealed by metagenomics and culture.</title>
        <authorList>
            <person name="Gilroy R."/>
            <person name="Ravi A."/>
            <person name="Getino M."/>
            <person name="Pursley I."/>
            <person name="Horton D.L."/>
            <person name="Alikhan N.F."/>
            <person name="Baker D."/>
            <person name="Gharbi K."/>
            <person name="Hall N."/>
            <person name="Watson M."/>
            <person name="Adriaenssens E.M."/>
            <person name="Foster-Nyarko E."/>
            <person name="Jarju S."/>
            <person name="Secka A."/>
            <person name="Antonio M."/>
            <person name="Oren A."/>
            <person name="Chaudhuri R.R."/>
            <person name="La Ragione R."/>
            <person name="Hildebrand F."/>
            <person name="Pallen M.J."/>
        </authorList>
    </citation>
    <scope>NUCLEOTIDE SEQUENCE</scope>
    <source>
        <strain evidence="3">1063</strain>
    </source>
</reference>
<dbReference type="GO" id="GO:0008289">
    <property type="term" value="F:lipid binding"/>
    <property type="evidence" value="ECO:0007669"/>
    <property type="project" value="UniProtKB-KW"/>
</dbReference>
<dbReference type="PROSITE" id="PS51482">
    <property type="entry name" value="DEGV"/>
    <property type="match status" value="1"/>
</dbReference>
<dbReference type="PANTHER" id="PTHR33434">
    <property type="entry name" value="DEGV DOMAIN-CONTAINING PROTEIN DR_1986-RELATED"/>
    <property type="match status" value="1"/>
</dbReference>
<dbReference type="InterPro" id="IPR003797">
    <property type="entry name" value="DegV"/>
</dbReference>
<proteinExistence type="predicted"/>